<protein>
    <submittedName>
        <fullName evidence="1">Uncharacterized protein</fullName>
    </submittedName>
</protein>
<proteinExistence type="predicted"/>
<evidence type="ECO:0000313" key="1">
    <source>
        <dbReference type="EMBL" id="KKM19761.1"/>
    </source>
</evidence>
<sequence length="44" mass="5400">MKYKYEKINDKGEVIDRITCDNSIELIKSIFQYEKLLYELKKKK</sequence>
<accession>A0A0F9HWG4</accession>
<name>A0A0F9HWG4_9ZZZZ</name>
<organism evidence="1">
    <name type="scientific">marine sediment metagenome</name>
    <dbReference type="NCBI Taxonomy" id="412755"/>
    <lineage>
        <taxon>unclassified sequences</taxon>
        <taxon>metagenomes</taxon>
        <taxon>ecological metagenomes</taxon>
    </lineage>
</organism>
<dbReference type="EMBL" id="LAZR01013915">
    <property type="protein sequence ID" value="KKM19761.1"/>
    <property type="molecule type" value="Genomic_DNA"/>
</dbReference>
<comment type="caution">
    <text evidence="1">The sequence shown here is derived from an EMBL/GenBank/DDBJ whole genome shotgun (WGS) entry which is preliminary data.</text>
</comment>
<reference evidence="1" key="1">
    <citation type="journal article" date="2015" name="Nature">
        <title>Complex archaea that bridge the gap between prokaryotes and eukaryotes.</title>
        <authorList>
            <person name="Spang A."/>
            <person name="Saw J.H."/>
            <person name="Jorgensen S.L."/>
            <person name="Zaremba-Niedzwiedzka K."/>
            <person name="Martijn J."/>
            <person name="Lind A.E."/>
            <person name="van Eijk R."/>
            <person name="Schleper C."/>
            <person name="Guy L."/>
            <person name="Ettema T.J."/>
        </authorList>
    </citation>
    <scope>NUCLEOTIDE SEQUENCE</scope>
</reference>
<gene>
    <name evidence="1" type="ORF">LCGC14_1652340</name>
</gene>
<dbReference type="AlphaFoldDB" id="A0A0F9HWG4"/>